<protein>
    <recommendedName>
        <fullName evidence="2">dTDP-4-dehydrorhamnose reductase</fullName>
        <ecNumber evidence="2">1.1.1.133</ecNumber>
    </recommendedName>
</protein>
<evidence type="ECO:0000313" key="4">
    <source>
        <dbReference type="EMBL" id="OGC10073.1"/>
    </source>
</evidence>
<dbReference type="Gene3D" id="3.40.50.720">
    <property type="entry name" value="NAD(P)-binding Rossmann-like Domain"/>
    <property type="match status" value="1"/>
</dbReference>
<sequence>MKILIIGSTGIVGSAFKRNRTKSDTYFFEDHSTLEIKNRDQMLARLAETRPDVVINTAAYVGVNPCAEHQTEAYAVNAEAVRDLAEICKQLNICLAHLSTDAVFDGQKGDSYTEEDAANPLNVYGKSKHAGDLFVEDICKKYYIFRLPILFGTRENKGNIFIEKMHKLAASGTTELLISDDVFSCPSFSDDLAREILRLIKAKLAHGLYHLKNEGKASLFEFASTFFAKLGLEINIKRAKAKDFAYYDKEPKPLDTAIKSIKIKHLRPWEEAMDDFVVQFKNKEVK</sequence>
<evidence type="ECO:0000259" key="3">
    <source>
        <dbReference type="Pfam" id="PF04321"/>
    </source>
</evidence>
<dbReference type="UniPathway" id="UPA00124"/>
<dbReference type="Pfam" id="PF04321">
    <property type="entry name" value="RmlD_sub_bind"/>
    <property type="match status" value="1"/>
</dbReference>
<evidence type="ECO:0000313" key="5">
    <source>
        <dbReference type="Proteomes" id="UP000179095"/>
    </source>
</evidence>
<evidence type="ECO:0000256" key="1">
    <source>
        <dbReference type="ARBA" id="ARBA00010944"/>
    </source>
</evidence>
<dbReference type="CDD" id="cd05254">
    <property type="entry name" value="dTDP_HR_like_SDR_e"/>
    <property type="match status" value="1"/>
</dbReference>
<dbReference type="GO" id="GO:0019305">
    <property type="term" value="P:dTDP-rhamnose biosynthetic process"/>
    <property type="evidence" value="ECO:0007669"/>
    <property type="project" value="UniProtKB-UniPathway"/>
</dbReference>
<dbReference type="EMBL" id="METQ01000004">
    <property type="protein sequence ID" value="OGC10073.1"/>
    <property type="molecule type" value="Genomic_DNA"/>
</dbReference>
<dbReference type="Gene3D" id="3.90.25.10">
    <property type="entry name" value="UDP-galactose 4-epimerase, domain 1"/>
    <property type="match status" value="1"/>
</dbReference>
<proteinExistence type="inferred from homology"/>
<dbReference type="AlphaFoldDB" id="A0A1F4RRI2"/>
<accession>A0A1F4RRI2</accession>
<dbReference type="GO" id="GO:0008831">
    <property type="term" value="F:dTDP-4-dehydrorhamnose reductase activity"/>
    <property type="evidence" value="ECO:0007669"/>
    <property type="project" value="UniProtKB-EC"/>
</dbReference>
<reference evidence="4 5" key="1">
    <citation type="journal article" date="2016" name="Nat. Commun.">
        <title>Thousands of microbial genomes shed light on interconnected biogeochemical processes in an aquifer system.</title>
        <authorList>
            <person name="Anantharaman K."/>
            <person name="Brown C.T."/>
            <person name="Hug L.A."/>
            <person name="Sharon I."/>
            <person name="Castelle C.J."/>
            <person name="Probst A.J."/>
            <person name="Thomas B.C."/>
            <person name="Singh A."/>
            <person name="Wilkins M.J."/>
            <person name="Karaoz U."/>
            <person name="Brodie E.L."/>
            <person name="Williams K.H."/>
            <person name="Hubbard S.S."/>
            <person name="Banfield J.F."/>
        </authorList>
    </citation>
    <scope>NUCLEOTIDE SEQUENCE [LARGE SCALE GENOMIC DNA]</scope>
</reference>
<dbReference type="EC" id="1.1.1.133" evidence="2"/>
<comment type="function">
    <text evidence="2">Catalyzes the reduction of dTDP-6-deoxy-L-lyxo-4-hexulose to yield dTDP-L-rhamnose.</text>
</comment>
<dbReference type="InterPro" id="IPR029903">
    <property type="entry name" value="RmlD-like-bd"/>
</dbReference>
<organism evidence="4 5">
    <name type="scientific">candidate division WOR-1 bacterium RIFCSPLOWO2_12_FULL_45_9</name>
    <dbReference type="NCBI Taxonomy" id="1802568"/>
    <lineage>
        <taxon>Bacteria</taxon>
        <taxon>Bacillati</taxon>
        <taxon>Saganbacteria</taxon>
    </lineage>
</organism>
<dbReference type="SUPFAM" id="SSF51735">
    <property type="entry name" value="NAD(P)-binding Rossmann-fold domains"/>
    <property type="match status" value="1"/>
</dbReference>
<comment type="pathway">
    <text evidence="2">Carbohydrate biosynthesis; dTDP-L-rhamnose biosynthesis.</text>
</comment>
<keyword evidence="2" id="KW-0521">NADP</keyword>
<gene>
    <name evidence="4" type="ORF">A3F86_03300</name>
</gene>
<feature type="domain" description="RmlD-like substrate binding" evidence="3">
    <location>
        <begin position="1"/>
        <end position="280"/>
    </location>
</feature>
<dbReference type="PANTHER" id="PTHR10491">
    <property type="entry name" value="DTDP-4-DEHYDRORHAMNOSE REDUCTASE"/>
    <property type="match status" value="1"/>
</dbReference>
<comment type="caution">
    <text evidence="4">The sequence shown here is derived from an EMBL/GenBank/DDBJ whole genome shotgun (WGS) entry which is preliminary data.</text>
</comment>
<comment type="similarity">
    <text evidence="1 2">Belongs to the dTDP-4-dehydrorhamnose reductase family.</text>
</comment>
<dbReference type="Proteomes" id="UP000179095">
    <property type="component" value="Unassembled WGS sequence"/>
</dbReference>
<evidence type="ECO:0000256" key="2">
    <source>
        <dbReference type="RuleBase" id="RU364082"/>
    </source>
</evidence>
<dbReference type="STRING" id="1802568.A3F86_03300"/>
<dbReference type="InterPro" id="IPR005913">
    <property type="entry name" value="dTDP_dehydrorham_reduct"/>
</dbReference>
<dbReference type="PANTHER" id="PTHR10491:SF4">
    <property type="entry name" value="METHIONINE ADENOSYLTRANSFERASE 2 SUBUNIT BETA"/>
    <property type="match status" value="1"/>
</dbReference>
<keyword evidence="2" id="KW-0560">Oxidoreductase</keyword>
<dbReference type="InterPro" id="IPR036291">
    <property type="entry name" value="NAD(P)-bd_dom_sf"/>
</dbReference>
<name>A0A1F4RRI2_UNCSA</name>